<keyword evidence="8" id="KW-0472">Membrane</keyword>
<keyword evidence="5" id="KW-0999">Mitochondrion inner membrane</keyword>
<evidence type="ECO:0000256" key="2">
    <source>
        <dbReference type="ARBA" id="ARBA00009575"/>
    </source>
</evidence>
<keyword evidence="7" id="KW-0496">Mitochondrion</keyword>
<evidence type="ECO:0000256" key="6">
    <source>
        <dbReference type="ARBA" id="ARBA00022989"/>
    </source>
</evidence>
<name>A0ABD2DV28_DAUMA</name>
<dbReference type="Proteomes" id="UP001610411">
    <property type="component" value="Unassembled WGS sequence"/>
</dbReference>
<proteinExistence type="inferred from homology"/>
<evidence type="ECO:0000256" key="1">
    <source>
        <dbReference type="ARBA" id="ARBA00004273"/>
    </source>
</evidence>
<keyword evidence="4" id="KW-0812">Transmembrane</keyword>
<dbReference type="AlphaFoldDB" id="A0ABD2DV28"/>
<comment type="caution">
    <text evidence="9">The sequence shown here is derived from an EMBL/GenBank/DDBJ whole genome shotgun (WGS) entry which is preliminary data.</text>
</comment>
<dbReference type="EMBL" id="JBFSEQ010000007">
    <property type="protein sequence ID" value="KAL2770619.1"/>
    <property type="molecule type" value="Genomic_DNA"/>
</dbReference>
<dbReference type="PANTHER" id="PTHR31586">
    <property type="entry name" value="CYTOCHROME C OXIDASE PROTEIN 20"/>
    <property type="match status" value="1"/>
</dbReference>
<comment type="similarity">
    <text evidence="2">Belongs to the COX20 family.</text>
</comment>
<evidence type="ECO:0000256" key="4">
    <source>
        <dbReference type="ARBA" id="ARBA00022692"/>
    </source>
</evidence>
<dbReference type="PRINTS" id="PR02049">
    <property type="entry name" value="PROTEINF36A"/>
</dbReference>
<dbReference type="InterPro" id="IPR022533">
    <property type="entry name" value="Cox20"/>
</dbReference>
<evidence type="ECO:0000313" key="9">
    <source>
        <dbReference type="EMBL" id="KAL2770619.1"/>
    </source>
</evidence>
<evidence type="ECO:0000313" key="10">
    <source>
        <dbReference type="Proteomes" id="UP001610411"/>
    </source>
</evidence>
<protein>
    <recommendedName>
        <fullName evidence="3">Cytochrome c oxidase assembly protein COX20, mitochondrial</fullName>
    </recommendedName>
</protein>
<dbReference type="PANTHER" id="PTHR31586:SF1">
    <property type="entry name" value="CYTOCHROME C OXIDASE ASSEMBLY PROTEIN COX20, MITOCHONDRIAL"/>
    <property type="match status" value="1"/>
</dbReference>
<reference evidence="9 10" key="1">
    <citation type="journal article" date="2024" name="G3 (Bethesda)">
        <title>A hybrid genome assembly of the endangered aye-aye (Daubentonia madagascariensis).</title>
        <authorList>
            <person name="Versoza C.J."/>
            <person name="Pfeifer S.P."/>
        </authorList>
    </citation>
    <scope>NUCLEOTIDE SEQUENCE [LARGE SCALE GENOMIC DNA]</scope>
    <source>
        <strain evidence="9">6821</strain>
    </source>
</reference>
<evidence type="ECO:0000256" key="5">
    <source>
        <dbReference type="ARBA" id="ARBA00022792"/>
    </source>
</evidence>
<evidence type="ECO:0000256" key="7">
    <source>
        <dbReference type="ARBA" id="ARBA00023128"/>
    </source>
</evidence>
<keyword evidence="10" id="KW-1185">Reference proteome</keyword>
<evidence type="ECO:0000256" key="3">
    <source>
        <dbReference type="ARBA" id="ARBA00017689"/>
    </source>
</evidence>
<sequence>MAAASEPGRIRRSCDVGVGGFILVTLGCWFHCRYNYAKQRIQERIAREGIKNKILYESTHLDPERKQTNSNSSN</sequence>
<dbReference type="GO" id="GO:0005743">
    <property type="term" value="C:mitochondrial inner membrane"/>
    <property type="evidence" value="ECO:0007669"/>
    <property type="project" value="UniProtKB-SubCell"/>
</dbReference>
<evidence type="ECO:0000256" key="8">
    <source>
        <dbReference type="ARBA" id="ARBA00023136"/>
    </source>
</evidence>
<accession>A0ABD2DV28</accession>
<keyword evidence="6" id="KW-1133">Transmembrane helix</keyword>
<gene>
    <name evidence="9" type="ORF">WCI35_018718</name>
</gene>
<comment type="subcellular location">
    <subcellularLocation>
        <location evidence="1">Mitochondrion inner membrane</location>
    </subcellularLocation>
</comment>
<organism evidence="9 10">
    <name type="scientific">Daubentonia madagascariensis</name>
    <name type="common">Aye-aye</name>
    <name type="synonym">Sciurus madagascariensis</name>
    <dbReference type="NCBI Taxonomy" id="31869"/>
    <lineage>
        <taxon>Eukaryota</taxon>
        <taxon>Metazoa</taxon>
        <taxon>Chordata</taxon>
        <taxon>Craniata</taxon>
        <taxon>Vertebrata</taxon>
        <taxon>Euteleostomi</taxon>
        <taxon>Mammalia</taxon>
        <taxon>Eutheria</taxon>
        <taxon>Euarchontoglires</taxon>
        <taxon>Primates</taxon>
        <taxon>Strepsirrhini</taxon>
        <taxon>Chiromyiformes</taxon>
        <taxon>Daubentoniidae</taxon>
        <taxon>Daubentonia</taxon>
    </lineage>
</organism>